<dbReference type="PROSITE" id="PS51257">
    <property type="entry name" value="PROKAR_LIPOPROTEIN"/>
    <property type="match status" value="1"/>
</dbReference>
<dbReference type="PANTHER" id="PTHR24223">
    <property type="entry name" value="ATP-BINDING CASSETTE SUB-FAMILY C"/>
    <property type="match status" value="1"/>
</dbReference>
<evidence type="ECO:0000259" key="12">
    <source>
        <dbReference type="PROSITE" id="PS50893"/>
    </source>
</evidence>
<feature type="transmembrane region" description="Helical" evidence="10">
    <location>
        <begin position="940"/>
        <end position="956"/>
    </location>
</feature>
<organism evidence="14 15">
    <name type="scientific">Mycena alexandri</name>
    <dbReference type="NCBI Taxonomy" id="1745969"/>
    <lineage>
        <taxon>Eukaryota</taxon>
        <taxon>Fungi</taxon>
        <taxon>Dikarya</taxon>
        <taxon>Basidiomycota</taxon>
        <taxon>Agaricomycotina</taxon>
        <taxon>Agaricomycetes</taxon>
        <taxon>Agaricomycetidae</taxon>
        <taxon>Agaricales</taxon>
        <taxon>Marasmiineae</taxon>
        <taxon>Mycenaceae</taxon>
        <taxon>Mycena</taxon>
    </lineage>
</organism>
<evidence type="ECO:0000256" key="9">
    <source>
        <dbReference type="ARBA" id="ARBA00023180"/>
    </source>
</evidence>
<sequence>MERGFGIALVLTVLGSCSAVGTAYRWMAHGEVALPLEEDLEPEQSSIHAGVFDIARPDDFIDGHPLDEAAFWTRMRPRKLALVLILLTGLVFIASVTDGKTGYSEVVSIAFAAYLSFVAAVSVSTTDRTDHAYYTTTLAVLSASALIILSIDALIPSSSPSQPHQHGILTLAFYLVVSSLTLTMPRGPQLDYPPENIYSEQVVSSGHATVNVNGVVDASAWGALFFSYISKVATLSPGFGVADLPLLTADMRALVTFSQIRASVRRTGAWHLPAGMRFGFAVLRANALQLVGVQLLSAITAVGRCSPPYFMRLLLIQLEGDTPIDKRWGLVYVAGLLAGNLVFALGWGQIWNLAHIAGIRIVSQTTTLLFVKTLVRKEAAIDSATAKPERGDAPLVHKAQILTLMSQDVHRVSDLSKHVYTLTDSPIQLVLSTWILYSLLGTSCFVGLAATMICLPLQHFTGNIIFRAQKALMRAKDERITLTNEILGGIRMVKFMAWERKFEARIWEIREKELVRQKITYAAKTLLTAVGNSIPLLFALASFGHYTIIRHQNLTPSIAFTAITIFNTMQYAISGFPEALIAGLQCLISLRRIDQFLESPEVSIPVQSSRNHRNTQRIFLSSASVSWPLSAQSQSNTPFTLSDLSLEFPIGELSLICGKVGSGKTLLLLALLGEAEITAGQVECPRSAPDFLASFGKSISPDEWVVPAVCAYVPQTSWLRNQSIRDNILFELPYSAERYMKTLEVCALVPDLEMLEYGDLSEVGERGINLSGGQKARVSLARAVYSRASILILDDILSAVDVHTGHHIYNNCIKGDIMRGRTVILVSHHIQLCADGAAYVVAIDRGTAKFRGGAADFRRSDIFRSLIQTKLASASGAQTSETTVTLLPTSKPAPDSTPSKTEKVFGKAPKFVADELSSVGRIPWAVWTTYLRAAGEWKHWVCFTIIMIISSLGPVFENSYLRTWADAGEAARYGPIHYLTIYAAIMCIDLLFRMAHFSILYSGSIRASQVLYKKLLETVLFSPIKFHDTAARGILLNRFGRDFQIIDGFIADDFARAAKLGLSVIIIFVTITFVGGLPFLCAAAILGLAYYLLAQDYAHTSRDMRRLVSTTTSPLYSIYETAISGALVIRSFGASTTFLRDLMRSMDANSCACHWQYGLNRWFSVLSMTFSGTIVALIGLVILLSPAMDPSLAGMALVFASMVSADLMYFVRAFVGLEQCLVAVERVKETSDLVREPPEMIEPRPPVNWPSRGQIVCQDLSVRYSPELPDVLHGLNFQVSSGEKIGIVGRTGSGKTTLALYFFQFVEASEGKLLIDGIDIASLGLTDLRRNLTIIPQDPTLMSGTLRSTLDVFNEHQDAEIFEALRSVHLISQDPSDNKLPTVFSNLDSPVSQAGSNFSAGEKQLLCLARAILKHAKVLILDEATASVDYATDELVGLTIREKFSSSTILTIAHRLRSVIDYDKVMVLEEGRIVEFESPKTLLENESSKFYALCKATGSNEFATLQSMAEI</sequence>
<keyword evidence="7 10" id="KW-1133">Transmembrane helix</keyword>
<dbReference type="InterPro" id="IPR003593">
    <property type="entry name" value="AAA+_ATPase"/>
</dbReference>
<dbReference type="Gene3D" id="1.20.1560.10">
    <property type="entry name" value="ABC transporter type 1, transmembrane domain"/>
    <property type="match status" value="2"/>
</dbReference>
<dbReference type="SMART" id="SM00382">
    <property type="entry name" value="AAA"/>
    <property type="match status" value="2"/>
</dbReference>
<dbReference type="InterPro" id="IPR011527">
    <property type="entry name" value="ABC1_TM_dom"/>
</dbReference>
<feature type="transmembrane region" description="Helical" evidence="10">
    <location>
        <begin position="80"/>
        <end position="99"/>
    </location>
</feature>
<gene>
    <name evidence="14" type="ORF">C8F04DRAFT_1081187</name>
</gene>
<proteinExistence type="predicted"/>
<feature type="transmembrane region" description="Helical" evidence="10">
    <location>
        <begin position="1113"/>
        <end position="1133"/>
    </location>
</feature>
<dbReference type="GO" id="GO:0005524">
    <property type="term" value="F:ATP binding"/>
    <property type="evidence" value="ECO:0007669"/>
    <property type="project" value="UniProtKB-KW"/>
</dbReference>
<keyword evidence="2" id="KW-0813">Transport</keyword>
<feature type="transmembrane region" description="Helical" evidence="10">
    <location>
        <begin position="526"/>
        <end position="549"/>
    </location>
</feature>
<evidence type="ECO:0000256" key="10">
    <source>
        <dbReference type="SAM" id="Phobius"/>
    </source>
</evidence>
<evidence type="ECO:0000256" key="6">
    <source>
        <dbReference type="ARBA" id="ARBA00022840"/>
    </source>
</evidence>
<keyword evidence="4" id="KW-0677">Repeat</keyword>
<dbReference type="InterPro" id="IPR050173">
    <property type="entry name" value="ABC_transporter_C-like"/>
</dbReference>
<keyword evidence="9" id="KW-0325">Glycoprotein</keyword>
<evidence type="ECO:0000256" key="11">
    <source>
        <dbReference type="SAM" id="SignalP"/>
    </source>
</evidence>
<feature type="transmembrane region" description="Helical" evidence="10">
    <location>
        <begin position="434"/>
        <end position="457"/>
    </location>
</feature>
<dbReference type="GO" id="GO:0000329">
    <property type="term" value="C:fungal-type vacuole membrane"/>
    <property type="evidence" value="ECO:0007669"/>
    <property type="project" value="TreeGrafter"/>
</dbReference>
<evidence type="ECO:0000256" key="2">
    <source>
        <dbReference type="ARBA" id="ARBA00022448"/>
    </source>
</evidence>
<comment type="subcellular location">
    <subcellularLocation>
        <location evidence="1">Membrane</location>
        <topology evidence="1">Multi-pass membrane protein</topology>
    </subcellularLocation>
</comment>
<feature type="transmembrane region" description="Helical" evidence="10">
    <location>
        <begin position="328"/>
        <end position="347"/>
    </location>
</feature>
<feature type="transmembrane region" description="Helical" evidence="10">
    <location>
        <begin position="976"/>
        <end position="992"/>
    </location>
</feature>
<dbReference type="GO" id="GO:0016887">
    <property type="term" value="F:ATP hydrolysis activity"/>
    <property type="evidence" value="ECO:0007669"/>
    <property type="project" value="InterPro"/>
</dbReference>
<dbReference type="PANTHER" id="PTHR24223:SF353">
    <property type="entry name" value="ABC TRANSPORTER ATP-BINDING PROTEIN_PERMEASE VMR1-RELATED"/>
    <property type="match status" value="1"/>
</dbReference>
<dbReference type="Gene3D" id="3.40.50.300">
    <property type="entry name" value="P-loop containing nucleotide triphosphate hydrolases"/>
    <property type="match status" value="2"/>
</dbReference>
<name>A0AAD6TAX3_9AGAR</name>
<dbReference type="CDD" id="cd03250">
    <property type="entry name" value="ABCC_MRP_domain1"/>
    <property type="match status" value="1"/>
</dbReference>
<dbReference type="CDD" id="cd18604">
    <property type="entry name" value="ABC_6TM_VMR1_D2_like"/>
    <property type="match status" value="1"/>
</dbReference>
<feature type="domain" description="ABC transporter" evidence="12">
    <location>
        <begin position="620"/>
        <end position="870"/>
    </location>
</feature>
<evidence type="ECO:0000259" key="13">
    <source>
        <dbReference type="PROSITE" id="PS50929"/>
    </source>
</evidence>
<evidence type="ECO:0000313" key="14">
    <source>
        <dbReference type="EMBL" id="KAJ7040968.1"/>
    </source>
</evidence>
<dbReference type="SUPFAM" id="SSF52540">
    <property type="entry name" value="P-loop containing nucleoside triphosphate hydrolases"/>
    <property type="match status" value="2"/>
</dbReference>
<comment type="caution">
    <text evidence="14">The sequence shown here is derived from an EMBL/GenBank/DDBJ whole genome shotgun (WGS) entry which is preliminary data.</text>
</comment>
<reference evidence="14" key="1">
    <citation type="submission" date="2023-03" db="EMBL/GenBank/DDBJ databases">
        <title>Massive genome expansion in bonnet fungi (Mycena s.s.) driven by repeated elements and novel gene families across ecological guilds.</title>
        <authorList>
            <consortium name="Lawrence Berkeley National Laboratory"/>
            <person name="Harder C.B."/>
            <person name="Miyauchi S."/>
            <person name="Viragh M."/>
            <person name="Kuo A."/>
            <person name="Thoen E."/>
            <person name="Andreopoulos B."/>
            <person name="Lu D."/>
            <person name="Skrede I."/>
            <person name="Drula E."/>
            <person name="Henrissat B."/>
            <person name="Morin E."/>
            <person name="Kohler A."/>
            <person name="Barry K."/>
            <person name="LaButti K."/>
            <person name="Morin E."/>
            <person name="Salamov A."/>
            <person name="Lipzen A."/>
            <person name="Mereny Z."/>
            <person name="Hegedus B."/>
            <person name="Baldrian P."/>
            <person name="Stursova M."/>
            <person name="Weitz H."/>
            <person name="Taylor A."/>
            <person name="Grigoriev I.V."/>
            <person name="Nagy L.G."/>
            <person name="Martin F."/>
            <person name="Kauserud H."/>
        </authorList>
    </citation>
    <scope>NUCLEOTIDE SEQUENCE</scope>
    <source>
        <strain evidence="14">CBHHK200</strain>
    </source>
</reference>
<evidence type="ECO:0000256" key="3">
    <source>
        <dbReference type="ARBA" id="ARBA00022692"/>
    </source>
</evidence>
<feature type="transmembrane region" description="Helical" evidence="10">
    <location>
        <begin position="106"/>
        <end position="126"/>
    </location>
</feature>
<evidence type="ECO:0000313" key="15">
    <source>
        <dbReference type="Proteomes" id="UP001218188"/>
    </source>
</evidence>
<dbReference type="SUPFAM" id="SSF90123">
    <property type="entry name" value="ABC transporter transmembrane region"/>
    <property type="match status" value="2"/>
</dbReference>
<evidence type="ECO:0000256" key="1">
    <source>
        <dbReference type="ARBA" id="ARBA00004141"/>
    </source>
</evidence>
<keyword evidence="3 10" id="KW-0812">Transmembrane</keyword>
<dbReference type="FunFam" id="3.40.50.300:FF:001354">
    <property type="entry name" value="ATP-binding cassette (ABC) transporter, putative"/>
    <property type="match status" value="1"/>
</dbReference>
<feature type="transmembrane region" description="Helical" evidence="10">
    <location>
        <begin position="1191"/>
        <end position="1211"/>
    </location>
</feature>
<keyword evidence="6" id="KW-0067">ATP-binding</keyword>
<evidence type="ECO:0000256" key="8">
    <source>
        <dbReference type="ARBA" id="ARBA00023136"/>
    </source>
</evidence>
<feature type="chain" id="PRO_5042173945" evidence="11">
    <location>
        <begin position="24"/>
        <end position="1511"/>
    </location>
</feature>
<feature type="transmembrane region" description="Helical" evidence="10">
    <location>
        <begin position="1064"/>
        <end position="1093"/>
    </location>
</feature>
<accession>A0AAD6TAX3</accession>
<keyword evidence="11" id="KW-0732">Signal</keyword>
<keyword evidence="8 10" id="KW-0472">Membrane</keyword>
<dbReference type="Pfam" id="PF00664">
    <property type="entry name" value="ABC_membrane"/>
    <property type="match status" value="2"/>
</dbReference>
<dbReference type="CDD" id="cd18596">
    <property type="entry name" value="ABC_6TM_VMR1_D1_like"/>
    <property type="match status" value="1"/>
</dbReference>
<dbReference type="PROSITE" id="PS50893">
    <property type="entry name" value="ABC_TRANSPORTER_2"/>
    <property type="match status" value="2"/>
</dbReference>
<dbReference type="FunFam" id="3.40.50.300:FF:000825">
    <property type="entry name" value="ABC bile acid transporter"/>
    <property type="match status" value="1"/>
</dbReference>
<feature type="domain" description="ABC transmembrane type-1" evidence="13">
    <location>
        <begin position="295"/>
        <end position="585"/>
    </location>
</feature>
<dbReference type="Proteomes" id="UP001218188">
    <property type="component" value="Unassembled WGS sequence"/>
</dbReference>
<feature type="domain" description="ABC transmembrane type-1" evidence="13">
    <location>
        <begin position="944"/>
        <end position="1219"/>
    </location>
</feature>
<dbReference type="GO" id="GO:0140359">
    <property type="term" value="F:ABC-type transporter activity"/>
    <property type="evidence" value="ECO:0007669"/>
    <property type="project" value="InterPro"/>
</dbReference>
<dbReference type="InterPro" id="IPR036640">
    <property type="entry name" value="ABC1_TM_sf"/>
</dbReference>
<evidence type="ECO:0000256" key="5">
    <source>
        <dbReference type="ARBA" id="ARBA00022741"/>
    </source>
</evidence>
<evidence type="ECO:0000256" key="4">
    <source>
        <dbReference type="ARBA" id="ARBA00022737"/>
    </source>
</evidence>
<evidence type="ECO:0000256" key="7">
    <source>
        <dbReference type="ARBA" id="ARBA00022989"/>
    </source>
</evidence>
<dbReference type="InterPro" id="IPR003439">
    <property type="entry name" value="ABC_transporter-like_ATP-bd"/>
</dbReference>
<dbReference type="PROSITE" id="PS00211">
    <property type="entry name" value="ABC_TRANSPORTER_1"/>
    <property type="match status" value="2"/>
</dbReference>
<feature type="signal peptide" evidence="11">
    <location>
        <begin position="1"/>
        <end position="23"/>
    </location>
</feature>
<feature type="transmembrane region" description="Helical" evidence="10">
    <location>
        <begin position="132"/>
        <end position="155"/>
    </location>
</feature>
<dbReference type="CDD" id="cd03244">
    <property type="entry name" value="ABCC_MRP_domain2"/>
    <property type="match status" value="1"/>
</dbReference>
<keyword evidence="15" id="KW-1185">Reference proteome</keyword>
<feature type="transmembrane region" description="Helical" evidence="10">
    <location>
        <begin position="167"/>
        <end position="184"/>
    </location>
</feature>
<protein>
    <submittedName>
        <fullName evidence="14">Multidrug resistance-associated ABC transporter</fullName>
    </submittedName>
</protein>
<dbReference type="Pfam" id="PF00005">
    <property type="entry name" value="ABC_tran"/>
    <property type="match status" value="2"/>
</dbReference>
<dbReference type="InterPro" id="IPR027417">
    <property type="entry name" value="P-loop_NTPase"/>
</dbReference>
<dbReference type="FunFam" id="1.20.1560.10:FF:000013">
    <property type="entry name" value="ABC transporter C family member 2"/>
    <property type="match status" value="1"/>
</dbReference>
<keyword evidence="5" id="KW-0547">Nucleotide-binding</keyword>
<feature type="domain" description="ABC transporter" evidence="12">
    <location>
        <begin position="1255"/>
        <end position="1495"/>
    </location>
</feature>
<dbReference type="PROSITE" id="PS50929">
    <property type="entry name" value="ABC_TM1F"/>
    <property type="match status" value="2"/>
</dbReference>
<dbReference type="InterPro" id="IPR017871">
    <property type="entry name" value="ABC_transporter-like_CS"/>
</dbReference>
<dbReference type="EMBL" id="JARJCM010000019">
    <property type="protein sequence ID" value="KAJ7040968.1"/>
    <property type="molecule type" value="Genomic_DNA"/>
</dbReference>
<feature type="transmembrane region" description="Helical" evidence="10">
    <location>
        <begin position="1162"/>
        <end position="1185"/>
    </location>
</feature>